<dbReference type="Pfam" id="PF00893">
    <property type="entry name" value="Multi_Drug_Res"/>
    <property type="match status" value="1"/>
</dbReference>
<comment type="subcellular location">
    <subcellularLocation>
        <location evidence="1 7">Cell membrane</location>
        <topology evidence="1 7">Multi-pass membrane protein</topology>
    </subcellularLocation>
</comment>
<feature type="transmembrane region" description="Helical" evidence="8">
    <location>
        <begin position="68"/>
        <end position="89"/>
    </location>
</feature>
<comment type="caution">
    <text evidence="9">The sequence shown here is derived from an EMBL/GenBank/DDBJ whole genome shotgun (WGS) entry which is preliminary data.</text>
</comment>
<keyword evidence="5 8" id="KW-1133">Transmembrane helix</keyword>
<keyword evidence="4 7" id="KW-0812">Transmembrane</keyword>
<comment type="similarity">
    <text evidence="7">Belongs to the drug/metabolite transporter (DMT) superfamily. Small multidrug resistance (SMR) (TC 2.A.7.1) family.</text>
</comment>
<name>A0ABS8Z1C6_9PSEU</name>
<evidence type="ECO:0000313" key="9">
    <source>
        <dbReference type="EMBL" id="MCE7001741.1"/>
    </source>
</evidence>
<keyword evidence="3" id="KW-1003">Cell membrane</keyword>
<dbReference type="PANTHER" id="PTHR30561:SF0">
    <property type="entry name" value="GUANIDINIUM EXPORTER"/>
    <property type="match status" value="1"/>
</dbReference>
<evidence type="ECO:0000256" key="3">
    <source>
        <dbReference type="ARBA" id="ARBA00022475"/>
    </source>
</evidence>
<reference evidence="9 10" key="1">
    <citation type="submission" date="2021-12" db="EMBL/GenBank/DDBJ databases">
        <title>Genome sequence of Kibdelosporangium philippinense ATCC 49844.</title>
        <authorList>
            <person name="Fedorov E.A."/>
            <person name="Omeragic M."/>
            <person name="Shalygina K.F."/>
            <person name="Maclea K.S."/>
        </authorList>
    </citation>
    <scope>NUCLEOTIDE SEQUENCE [LARGE SCALE GENOMIC DNA]</scope>
    <source>
        <strain evidence="9 10">ATCC 49844</strain>
    </source>
</reference>
<dbReference type="EMBL" id="JAJVCN010000001">
    <property type="protein sequence ID" value="MCE7001741.1"/>
    <property type="molecule type" value="Genomic_DNA"/>
</dbReference>
<evidence type="ECO:0000256" key="1">
    <source>
        <dbReference type="ARBA" id="ARBA00004651"/>
    </source>
</evidence>
<protein>
    <submittedName>
        <fullName evidence="9">Multidrug efflux SMR transporter</fullName>
    </submittedName>
</protein>
<accession>A0ABS8Z1C6</accession>
<evidence type="ECO:0000256" key="5">
    <source>
        <dbReference type="ARBA" id="ARBA00022989"/>
    </source>
</evidence>
<dbReference type="InterPro" id="IPR045324">
    <property type="entry name" value="Small_multidrug_res"/>
</dbReference>
<feature type="transmembrane region" description="Helical" evidence="8">
    <location>
        <begin position="40"/>
        <end position="61"/>
    </location>
</feature>
<evidence type="ECO:0000256" key="6">
    <source>
        <dbReference type="ARBA" id="ARBA00023136"/>
    </source>
</evidence>
<sequence length="117" mass="12348">MNVSLRGWGWVMPWLILVAAGVVEVAWALSLKPTEGFTRLWPTVMSLVLMCVAVYLLTIAVRSLPIGTAYAVFTGIGAVGTVVFGILVAGDPPTFARIGPILLIVSGVVLLRVLAEG</sequence>
<dbReference type="InterPro" id="IPR037185">
    <property type="entry name" value="EmrE-like"/>
</dbReference>
<keyword evidence="6 8" id="KW-0472">Membrane</keyword>
<feature type="transmembrane region" description="Helical" evidence="8">
    <location>
        <begin position="7"/>
        <end position="28"/>
    </location>
</feature>
<keyword evidence="10" id="KW-1185">Reference proteome</keyword>
<dbReference type="PANTHER" id="PTHR30561">
    <property type="entry name" value="SMR FAMILY PROTON-DEPENDENT DRUG EFFLUX TRANSPORTER SUGE"/>
    <property type="match status" value="1"/>
</dbReference>
<dbReference type="Proteomes" id="UP001521150">
    <property type="component" value="Unassembled WGS sequence"/>
</dbReference>
<feature type="transmembrane region" description="Helical" evidence="8">
    <location>
        <begin position="95"/>
        <end position="115"/>
    </location>
</feature>
<dbReference type="Gene3D" id="1.10.3730.20">
    <property type="match status" value="1"/>
</dbReference>
<evidence type="ECO:0000256" key="4">
    <source>
        <dbReference type="ARBA" id="ARBA00022692"/>
    </source>
</evidence>
<keyword evidence="2" id="KW-0813">Transport</keyword>
<dbReference type="InterPro" id="IPR000390">
    <property type="entry name" value="Small_drug/metabolite_transptr"/>
</dbReference>
<gene>
    <name evidence="9" type="ORF">LWC34_02630</name>
</gene>
<proteinExistence type="inferred from homology"/>
<dbReference type="RefSeq" id="WP_233722798.1">
    <property type="nucleotide sequence ID" value="NZ_JAJVCN010000001.1"/>
</dbReference>
<evidence type="ECO:0000256" key="7">
    <source>
        <dbReference type="RuleBase" id="RU003942"/>
    </source>
</evidence>
<evidence type="ECO:0000256" key="8">
    <source>
        <dbReference type="SAM" id="Phobius"/>
    </source>
</evidence>
<dbReference type="SUPFAM" id="SSF103481">
    <property type="entry name" value="Multidrug resistance efflux transporter EmrE"/>
    <property type="match status" value="1"/>
</dbReference>
<organism evidence="9 10">
    <name type="scientific">Kibdelosporangium philippinense</name>
    <dbReference type="NCBI Taxonomy" id="211113"/>
    <lineage>
        <taxon>Bacteria</taxon>
        <taxon>Bacillati</taxon>
        <taxon>Actinomycetota</taxon>
        <taxon>Actinomycetes</taxon>
        <taxon>Pseudonocardiales</taxon>
        <taxon>Pseudonocardiaceae</taxon>
        <taxon>Kibdelosporangium</taxon>
    </lineage>
</organism>
<evidence type="ECO:0000256" key="2">
    <source>
        <dbReference type="ARBA" id="ARBA00022448"/>
    </source>
</evidence>
<evidence type="ECO:0000313" key="10">
    <source>
        <dbReference type="Proteomes" id="UP001521150"/>
    </source>
</evidence>